<sequence>MTSPGKPVSESRATVLQRMLPQDANPAGNVHGGVILKCIDTAGSIAAMRHCRSAVVTASFDRMDFLKPAFIGEVVIFKASVNHAGRTSMEIGVRVEAEDLITGEVRHTGSAYLTYVALDKDRHPTPVPELILETADDCRRNREAKARREVRLAEKHRERASQNESAAC</sequence>
<dbReference type="SUPFAM" id="SSF54637">
    <property type="entry name" value="Thioesterase/thiol ester dehydrase-isomerase"/>
    <property type="match status" value="1"/>
</dbReference>
<evidence type="ECO:0000259" key="2">
    <source>
        <dbReference type="PROSITE" id="PS51770"/>
    </source>
</evidence>
<organism evidence="3">
    <name type="scientific">hydrocarbon metagenome</name>
    <dbReference type="NCBI Taxonomy" id="938273"/>
    <lineage>
        <taxon>unclassified sequences</taxon>
        <taxon>metagenomes</taxon>
        <taxon>ecological metagenomes</taxon>
    </lineage>
</organism>
<dbReference type="InterPro" id="IPR003736">
    <property type="entry name" value="PAAI_dom"/>
</dbReference>
<dbReference type="GO" id="GO:0006637">
    <property type="term" value="P:acyl-CoA metabolic process"/>
    <property type="evidence" value="ECO:0007669"/>
    <property type="project" value="TreeGrafter"/>
</dbReference>
<dbReference type="NCBIfam" id="TIGR00369">
    <property type="entry name" value="unchar_dom_1"/>
    <property type="match status" value="1"/>
</dbReference>
<reference evidence="3" key="1">
    <citation type="journal article" date="2015" name="Proc. Natl. Acad. Sci. U.S.A.">
        <title>Networks of energetic and metabolic interactions define dynamics in microbial communities.</title>
        <authorList>
            <person name="Embree M."/>
            <person name="Liu J.K."/>
            <person name="Al-Bassam M.M."/>
            <person name="Zengler K."/>
        </authorList>
    </citation>
    <scope>NUCLEOTIDE SEQUENCE</scope>
</reference>
<dbReference type="GO" id="GO:0052816">
    <property type="term" value="F:long-chain fatty acyl-CoA hydrolase activity"/>
    <property type="evidence" value="ECO:0007669"/>
    <property type="project" value="TreeGrafter"/>
</dbReference>
<dbReference type="InterPro" id="IPR033120">
    <property type="entry name" value="HOTDOG_ACOT"/>
</dbReference>
<dbReference type="InterPro" id="IPR040170">
    <property type="entry name" value="Cytosol_ACT"/>
</dbReference>
<evidence type="ECO:0000256" key="1">
    <source>
        <dbReference type="ARBA" id="ARBA00022801"/>
    </source>
</evidence>
<feature type="domain" description="HotDog ACOT-type" evidence="2">
    <location>
        <begin position="9"/>
        <end position="121"/>
    </location>
</feature>
<comment type="caution">
    <text evidence="3">The sequence shown here is derived from an EMBL/GenBank/DDBJ whole genome shotgun (WGS) entry which is preliminary data.</text>
</comment>
<keyword evidence="1 3" id="KW-0378">Hydrolase</keyword>
<dbReference type="EMBL" id="LNQE01000356">
    <property type="protein sequence ID" value="KUG27171.1"/>
    <property type="molecule type" value="Genomic_DNA"/>
</dbReference>
<dbReference type="CDD" id="cd03442">
    <property type="entry name" value="BFIT_BACH"/>
    <property type="match status" value="1"/>
</dbReference>
<evidence type="ECO:0000313" key="3">
    <source>
        <dbReference type="EMBL" id="KUG27171.1"/>
    </source>
</evidence>
<name>A0A0W8G3U7_9ZZZZ</name>
<dbReference type="InterPro" id="IPR006683">
    <property type="entry name" value="Thioestr_dom"/>
</dbReference>
<proteinExistence type="predicted"/>
<dbReference type="InterPro" id="IPR029069">
    <property type="entry name" value="HotDog_dom_sf"/>
</dbReference>
<dbReference type="Gene3D" id="3.10.129.10">
    <property type="entry name" value="Hotdog Thioesterase"/>
    <property type="match status" value="1"/>
</dbReference>
<dbReference type="GO" id="GO:0005829">
    <property type="term" value="C:cytosol"/>
    <property type="evidence" value="ECO:0007669"/>
    <property type="project" value="TreeGrafter"/>
</dbReference>
<dbReference type="PANTHER" id="PTHR11049">
    <property type="entry name" value="ACYL COENZYME A THIOESTER HYDROLASE"/>
    <property type="match status" value="1"/>
</dbReference>
<dbReference type="PANTHER" id="PTHR11049:SF16">
    <property type="entry name" value="PROTEIN VDLD"/>
    <property type="match status" value="1"/>
</dbReference>
<gene>
    <name evidence="3" type="ORF">ASZ90_002981</name>
</gene>
<dbReference type="AlphaFoldDB" id="A0A0W8G3U7"/>
<dbReference type="PROSITE" id="PS51770">
    <property type="entry name" value="HOTDOG_ACOT"/>
    <property type="match status" value="1"/>
</dbReference>
<protein>
    <submittedName>
        <fullName evidence="3">Acyl-coa hydrolase</fullName>
    </submittedName>
</protein>
<accession>A0A0W8G3U7</accession>
<dbReference type="Pfam" id="PF03061">
    <property type="entry name" value="4HBT"/>
    <property type="match status" value="1"/>
</dbReference>